<accession>A0A061HF34</accession>
<dbReference type="OrthoDB" id="414730at2759"/>
<dbReference type="EMBL" id="UIGY01000149">
    <property type="protein sequence ID" value="SUZ11839.1"/>
    <property type="molecule type" value="Genomic_DNA"/>
</dbReference>
<dbReference type="AlphaFoldDB" id="A0A061HF34"/>
<protein>
    <submittedName>
        <fullName evidence="2">BgtA-20791</fullName>
    </submittedName>
</protein>
<dbReference type="EMBL" id="KE375121">
    <property type="protein sequence ID" value="EPQ63426.1"/>
    <property type="molecule type" value="Genomic_DNA"/>
</dbReference>
<organism evidence="2">
    <name type="scientific">Blumeria graminis f. sp. tritici 96224</name>
    <dbReference type="NCBI Taxonomy" id="1268274"/>
    <lineage>
        <taxon>Eukaryota</taxon>
        <taxon>Fungi</taxon>
        <taxon>Dikarya</taxon>
        <taxon>Ascomycota</taxon>
        <taxon>Pezizomycotina</taxon>
        <taxon>Leotiomycetes</taxon>
        <taxon>Erysiphales</taxon>
        <taxon>Erysiphaceae</taxon>
        <taxon>Blumeria</taxon>
    </lineage>
</organism>
<name>A0A061HF34_BLUGR</name>
<gene>
    <name evidence="1" type="ORF">BGT96224_A20791</name>
    <name evidence="2" type="ORF">BGT96224V2_LOCUS5007</name>
</gene>
<feature type="non-terminal residue" evidence="2">
    <location>
        <position position="77"/>
    </location>
</feature>
<evidence type="ECO:0000313" key="1">
    <source>
        <dbReference type="EMBL" id="EPQ63426.1"/>
    </source>
</evidence>
<evidence type="ECO:0000313" key="3">
    <source>
        <dbReference type="Proteomes" id="UP000053110"/>
    </source>
</evidence>
<reference evidence="2" key="3">
    <citation type="submission" date="2018-07" db="EMBL/GenBank/DDBJ databases">
        <authorList>
            <person name="Quirk P.G."/>
            <person name="Krulwich T.A."/>
        </authorList>
    </citation>
    <scope>NUCLEOTIDE SEQUENCE</scope>
    <source>
        <strain evidence="2">96224</strain>
    </source>
</reference>
<sequence length="77" mass="8309">MNILIQVADHSDRFGYSDGVTVTSVANDPREAIAAAQSNVESLLKLAVELIIDFDPAKTDLKILRGGPKKKIDLTSL</sequence>
<evidence type="ECO:0000313" key="2">
    <source>
        <dbReference type="EMBL" id="SUZ11839.1"/>
    </source>
</evidence>
<dbReference type="Proteomes" id="UP000053110">
    <property type="component" value="Unassembled WGS sequence"/>
</dbReference>
<dbReference type="HOGENOM" id="CLU_2637736_0_0_1"/>
<reference evidence="3" key="1">
    <citation type="journal article" date="2013" name="Nat. Genet.">
        <title>The wheat powdery mildew genome shows the unique evolution of an obligate biotroph.</title>
        <authorList>
            <person name="Wicker T."/>
            <person name="Oberhaensli S."/>
            <person name="Parlange F."/>
            <person name="Buchmann J.P."/>
            <person name="Shatalina M."/>
            <person name="Roffler S."/>
            <person name="Ben-David R."/>
            <person name="Dolezel J."/>
            <person name="Simkova H."/>
            <person name="Schulze-Lefert P."/>
            <person name="Spanu P.D."/>
            <person name="Bruggmann R."/>
            <person name="Amselem J."/>
            <person name="Quesneville H."/>
            <person name="Ver Loren van Themaat E."/>
            <person name="Paape T."/>
            <person name="Shimizu K.K."/>
            <person name="Keller B."/>
        </authorList>
    </citation>
    <scope>NUCLEOTIDE SEQUENCE [LARGE SCALE GENOMIC DNA]</scope>
    <source>
        <strain evidence="3">96224</strain>
    </source>
</reference>
<proteinExistence type="predicted"/>
<reference evidence="1" key="2">
    <citation type="submission" date="2013-01" db="EMBL/GenBank/DDBJ databases">
        <title>The wheat powdery mildew genome reveals unique evolution of an obligate biotroph.</title>
        <authorList>
            <person name="Oberhaensli S."/>
            <person name="Wicker T."/>
            <person name="Keller B."/>
        </authorList>
    </citation>
    <scope>NUCLEOTIDE SEQUENCE</scope>
    <source>
        <strain evidence="1">96224</strain>
    </source>
</reference>